<gene>
    <name evidence="1" type="ORF">ALC60_11066</name>
</gene>
<dbReference type="GO" id="GO:0005737">
    <property type="term" value="C:cytoplasm"/>
    <property type="evidence" value="ECO:0007669"/>
    <property type="project" value="TreeGrafter"/>
</dbReference>
<organism evidence="1 2">
    <name type="scientific">Mycetomoellerius zeteki</name>
    <dbReference type="NCBI Taxonomy" id="64791"/>
    <lineage>
        <taxon>Eukaryota</taxon>
        <taxon>Metazoa</taxon>
        <taxon>Ecdysozoa</taxon>
        <taxon>Arthropoda</taxon>
        <taxon>Hexapoda</taxon>
        <taxon>Insecta</taxon>
        <taxon>Pterygota</taxon>
        <taxon>Neoptera</taxon>
        <taxon>Endopterygota</taxon>
        <taxon>Hymenoptera</taxon>
        <taxon>Apocrita</taxon>
        <taxon>Aculeata</taxon>
        <taxon>Formicoidea</taxon>
        <taxon>Formicidae</taxon>
        <taxon>Myrmicinae</taxon>
        <taxon>Mycetomoellerius</taxon>
    </lineage>
</organism>
<dbReference type="Gene3D" id="3.30.40.10">
    <property type="entry name" value="Zinc/RING finger domain, C3HC4 (zinc finger)"/>
    <property type="match status" value="1"/>
</dbReference>
<dbReference type="AlphaFoldDB" id="A0A151WQ09"/>
<dbReference type="EMBL" id="KQ982851">
    <property type="protein sequence ID" value="KYQ49891.1"/>
    <property type="molecule type" value="Genomic_DNA"/>
</dbReference>
<reference evidence="1 2" key="1">
    <citation type="submission" date="2015-09" db="EMBL/GenBank/DDBJ databases">
        <title>Trachymyrmex zeteki WGS genome.</title>
        <authorList>
            <person name="Nygaard S."/>
            <person name="Hu H."/>
            <person name="Boomsma J."/>
            <person name="Zhang G."/>
        </authorList>
    </citation>
    <scope>NUCLEOTIDE SEQUENCE [LARGE SCALE GENOMIC DNA]</scope>
    <source>
        <strain evidence="1">Tzet28-1</strain>
        <tissue evidence="1">Whole body</tissue>
    </source>
</reference>
<accession>A0A151WQ09</accession>
<protein>
    <recommendedName>
        <fullName evidence="3">RING-type domain-containing protein</fullName>
    </recommendedName>
</protein>
<dbReference type="Proteomes" id="UP000075809">
    <property type="component" value="Unassembled WGS sequence"/>
</dbReference>
<dbReference type="PANTHER" id="PTHR10315:SF117">
    <property type="entry name" value="RING-TYPE E3 UBIQUITIN TRANSFERASE"/>
    <property type="match status" value="1"/>
</dbReference>
<dbReference type="STRING" id="64791.A0A151WQ09"/>
<evidence type="ECO:0000313" key="1">
    <source>
        <dbReference type="EMBL" id="KYQ49891.1"/>
    </source>
</evidence>
<dbReference type="GO" id="GO:0061630">
    <property type="term" value="F:ubiquitin protein ligase activity"/>
    <property type="evidence" value="ECO:0007669"/>
    <property type="project" value="TreeGrafter"/>
</dbReference>
<sequence length="682" mass="79624">MGTNRTRFYFIFSFELAAHSWQRVTNGEEAPDTRSCGRNGPYETRRCLPSAHPLSMPMLNPLTADPGRRFRSSLAGKGFAAAKRGCEVQHKAVDHGGNETTPNLLRVLKSPSTLTGPAHQRYLLSDGRIDLSMRKGWRSPRGDARLAEGVFARGLCMQMVCVYCEKRTPYEYVKWKTKRKRYREKERDERSWQSKVSVGLCWPQRPKVLDARFAHLNFDHAGFEPSVTSYSKHILEKSTHTYIRNAYACTPVDIDPVSRSLRGILKLERFLFTSHTHAKPGGVECQEESKIGKTNHAHRSLPRVMDTLYPNLYERFKTEGLCPICFMEMELTPRYSCINGHTVCHRCKPYYYNCFTCAAPLNMEILSPQKDTSEPVHLMPHPMSSRRYDDYNPSAPSMNDFLDNERRAWKPSVPSENQRLEFCSYSHLGCWVKIPEHLRVLHESRCQFRPHLEEKHMPTDLHHGHDDLVDCSYSAAGCRVRTVPWRRSIHEQYCIYKTKDIFQSVNDMSDDFASATIADNDYGGDLEELVQCKFKQYGCMVNIPRRRKYIHEQKCNYKSHEEDVFRNTNDMSDGFTFSTIAGNDYGGDPEELVQCKFKQYGCMVNIPRRRKYIHEQKCNYKSHQRDLDGFDYPAQPELDPDEQVECRWSEYGCRVRPKRYRKQIHEDKCNYRKESPWMQRYI</sequence>
<evidence type="ECO:0008006" key="3">
    <source>
        <dbReference type="Google" id="ProtNLM"/>
    </source>
</evidence>
<name>A0A151WQ09_9HYME</name>
<dbReference type="InterPro" id="IPR052088">
    <property type="entry name" value="E3_ubiquitin-ligase_SINA"/>
</dbReference>
<evidence type="ECO:0000313" key="2">
    <source>
        <dbReference type="Proteomes" id="UP000075809"/>
    </source>
</evidence>
<dbReference type="PANTHER" id="PTHR10315">
    <property type="entry name" value="E3 UBIQUITIN PROTEIN LIGASE SIAH"/>
    <property type="match status" value="1"/>
</dbReference>
<keyword evidence="2" id="KW-1185">Reference proteome</keyword>
<proteinExistence type="predicted"/>
<dbReference type="InterPro" id="IPR013083">
    <property type="entry name" value="Znf_RING/FYVE/PHD"/>
</dbReference>